<reference evidence="1" key="1">
    <citation type="journal article" date="2023" name="G3 (Bethesda)">
        <title>Whole genome assemblies of Zophobas morio and Tenebrio molitor.</title>
        <authorList>
            <person name="Kaur S."/>
            <person name="Stinson S.A."/>
            <person name="diCenzo G.C."/>
        </authorList>
    </citation>
    <scope>NUCLEOTIDE SEQUENCE</scope>
    <source>
        <strain evidence="1">QUZm001</strain>
    </source>
</reference>
<gene>
    <name evidence="1" type="ORF">Zmor_024529</name>
</gene>
<organism evidence="1 2">
    <name type="scientific">Zophobas morio</name>
    <dbReference type="NCBI Taxonomy" id="2755281"/>
    <lineage>
        <taxon>Eukaryota</taxon>
        <taxon>Metazoa</taxon>
        <taxon>Ecdysozoa</taxon>
        <taxon>Arthropoda</taxon>
        <taxon>Hexapoda</taxon>
        <taxon>Insecta</taxon>
        <taxon>Pterygota</taxon>
        <taxon>Neoptera</taxon>
        <taxon>Endopterygota</taxon>
        <taxon>Coleoptera</taxon>
        <taxon>Polyphaga</taxon>
        <taxon>Cucujiformia</taxon>
        <taxon>Tenebrionidae</taxon>
        <taxon>Zophobas</taxon>
    </lineage>
</organism>
<accession>A0AA38M8I9</accession>
<sequence length="109" mass="12231">MHTTRNPIVTPRPFLVSPNTRFLNRARFSSIREIGPSPCRISTNASNIWSLGRRREENKPAPVSNRTMLLPFIGILEKHGNKLSTEAGELHNLDCGAYPGLLRFCVCSK</sequence>
<name>A0AA38M8I9_9CUCU</name>
<keyword evidence="2" id="KW-1185">Reference proteome</keyword>
<dbReference type="AlphaFoldDB" id="A0AA38M8I9"/>
<evidence type="ECO:0000313" key="1">
    <source>
        <dbReference type="EMBL" id="KAJ3646974.1"/>
    </source>
</evidence>
<dbReference type="Proteomes" id="UP001168821">
    <property type="component" value="Unassembled WGS sequence"/>
</dbReference>
<dbReference type="EMBL" id="JALNTZ010000007">
    <property type="protein sequence ID" value="KAJ3646974.1"/>
    <property type="molecule type" value="Genomic_DNA"/>
</dbReference>
<proteinExistence type="predicted"/>
<comment type="caution">
    <text evidence="1">The sequence shown here is derived from an EMBL/GenBank/DDBJ whole genome shotgun (WGS) entry which is preliminary data.</text>
</comment>
<protein>
    <submittedName>
        <fullName evidence="1">Uncharacterized protein</fullName>
    </submittedName>
</protein>
<evidence type="ECO:0000313" key="2">
    <source>
        <dbReference type="Proteomes" id="UP001168821"/>
    </source>
</evidence>